<feature type="region of interest" description="Disordered" evidence="1">
    <location>
        <begin position="220"/>
        <end position="253"/>
    </location>
</feature>
<keyword evidence="2" id="KW-1133">Transmembrane helix</keyword>
<accession>A0ABN9XUY1</accession>
<feature type="region of interest" description="Disordered" evidence="1">
    <location>
        <begin position="968"/>
        <end position="1061"/>
    </location>
</feature>
<feature type="compositionally biased region" description="Basic and acidic residues" evidence="1">
    <location>
        <begin position="278"/>
        <end position="292"/>
    </location>
</feature>
<evidence type="ECO:0000313" key="4">
    <source>
        <dbReference type="Proteomes" id="UP001189429"/>
    </source>
</evidence>
<feature type="compositionally biased region" description="Basic and acidic residues" evidence="1">
    <location>
        <begin position="233"/>
        <end position="249"/>
    </location>
</feature>
<dbReference type="Proteomes" id="UP001189429">
    <property type="component" value="Unassembled WGS sequence"/>
</dbReference>
<keyword evidence="2" id="KW-0472">Membrane</keyword>
<evidence type="ECO:0000256" key="2">
    <source>
        <dbReference type="SAM" id="Phobius"/>
    </source>
</evidence>
<keyword evidence="4" id="KW-1185">Reference proteome</keyword>
<comment type="caution">
    <text evidence="3">The sequence shown here is derived from an EMBL/GenBank/DDBJ whole genome shotgun (WGS) entry which is preliminary data.</text>
</comment>
<dbReference type="CDD" id="cd09272">
    <property type="entry name" value="RNase_HI_RT_Ty1"/>
    <property type="match status" value="1"/>
</dbReference>
<feature type="region of interest" description="Disordered" evidence="1">
    <location>
        <begin position="278"/>
        <end position="341"/>
    </location>
</feature>
<proteinExistence type="predicted"/>
<organism evidence="3 4">
    <name type="scientific">Prorocentrum cordatum</name>
    <dbReference type="NCBI Taxonomy" id="2364126"/>
    <lineage>
        <taxon>Eukaryota</taxon>
        <taxon>Sar</taxon>
        <taxon>Alveolata</taxon>
        <taxon>Dinophyceae</taxon>
        <taxon>Prorocentrales</taxon>
        <taxon>Prorocentraceae</taxon>
        <taxon>Prorocentrum</taxon>
    </lineage>
</organism>
<evidence type="ECO:0000256" key="1">
    <source>
        <dbReference type="SAM" id="MobiDB-lite"/>
    </source>
</evidence>
<reference evidence="3" key="1">
    <citation type="submission" date="2023-10" db="EMBL/GenBank/DDBJ databases">
        <authorList>
            <person name="Chen Y."/>
            <person name="Shah S."/>
            <person name="Dougan E. K."/>
            <person name="Thang M."/>
            <person name="Chan C."/>
        </authorList>
    </citation>
    <scope>NUCLEOTIDE SEQUENCE [LARGE SCALE GENOMIC DNA]</scope>
</reference>
<gene>
    <name evidence="3" type="ORF">PCOR1329_LOCUS80034</name>
</gene>
<protein>
    <recommendedName>
        <fullName evidence="5">Copia protein</fullName>
    </recommendedName>
</protein>
<sequence length="1857" mass="202227">MEGILDSKIVGKVKQFDGQRSSWKTFEFHWKAYLVASDFRFRRMFQAIEDEPDVAMLVNGVGSVNNPDFEPLSSQLYFMLVLAMPEDSTGESILSNTAEGEGALAWKKLLNEYSPNEPGNIVGQFRNILGTVFPKDADIVTEIMKLDKEIARYEKASGETVSANVSRGILLGALAEEPDLQKHLFRNLRSLPTYADMRAEVVNALAAQRSVNEDAMDIGALKGGKAKGGKAKGGKDGKGKKGKGHESQPSEKWCSYCEKPNHVRSECRKKAADDRRREAEEAATRAKHDKKDRQKQRRAQAKAGALSAGTVPTLPGAGTQAPPSPPNPGAPGTAPSCGASSASTIPVGLRALTTSSEATSSTLAPKFVFGLEAIEAEERHATIAAVSHEPKDAIMIDSGAQISAMPSQMVYDAGYTTQKSKIQELYAIDGSKVPHHGRADVKIRRGDAVLQLGMEVADIECPVLSTDAITRRGQSVLHSPMGDWIVDAPMLPPDGAEVIRLKKERSACYLEFDELLKDGQNAEQSKVMAALRPQEPEESVGILAAARKTLAPTTVPTSTSAALPGALGPDPSENVTLKAKELTRPGQPTAQERRAHAAHHLPFRPWCPECVMGRAREQPHPTHHNSPELDADQVPIVEMDFFFAATDEIARKCPMRHGYVVKLVEAKRIPRGERRTMIPVLNIVDGRSNALGTLMTDKTVGQYKTLYVAKLIDSWGHTTVVLLTDGEPAIVAIAEYVKKHRSHGTIVRKAAAHSHQSLGRVGGANSLAAGLLRTFRFALEKRLEVTLDADHPILPFVTNAIGWYITRFQPREHGGSSYKFLFGKEYDGEVAEIGEQVWYRIAGRVASGQGKYEARFAKGVWAGKSEFDDQHLVVDLQRGLLKVRTVRRMPEEFRWSDDLPRQISVTPWDPAPARAKEIARPKGLYITERMIDRHGPTSECLKCSTGRGQHSDACRQRFEHIVQEELERRLKTEGASPATPAPPGVMPGTPVPESAPGPNQRPPPEDRAPGAPRPGAQVQEGTSGQHPRHSVGDIPDAPMDTKDDTTRKRQVEAVETEDQGGKRQRIELLGVRPEVTVIAGLSVCELAVCEADDSEEYDPVWDPTPTPESRCDGRCPSHGGRCALRADHRGGCACRLCLIHAARAVEAPSAVVAGLCSMWADGLDDEVESPQMVHYDYYSGEPLDEELYQEGRRDELEAMREHGVYSEIPISQCQPGGKHVRGFPIAHMKGDRVRWRFVATEVNDKHREDNHQGTPPLMVIRLIISLAASKPDADGVHRRLLRVWDVRKAFFNADLDELVYVHPGWELCPKGFCWVLHKAMTGTRKASQLWGETSKAAIDDAGGKPLKGTAGTYHFENLVGDGMDAAMCCHGDDFLAEGHRDTLDAIDNFLEANFEVTESESIGPGYPGELNYLKRIVGYASELPETRIPGFYWSADPKHVEELIRWGRKSGSKAAPTPGTKATGAGMRNALGPLPVAEAKSTSSAAGLSLYVSSDRPDAMFSSETIMQHVSKPNVLMNDLPEVLRVDADADWASTTSLFRTSTSGGVVRFGGHAVEAFAVSQATQALSSGESEFYAIGSGAARGLQAKHFLGEVGVTVRLVVASDSAAGRGICQRHGVGKVRHLELRYLWLQDRVRLRQLELIKEATSEMVADILTKYVESETLYKHMATMNLRLVPLGAVVVSALLPTARGQETEAGAKGAPWLLIVMALSIALLSFLVGCCAGARVCSTAVCDERPETMIEDSAAPEQTASDGDARVQLVLSRLTVPDLRATARANKIGLGAGSVRKERLIEMIISAGAGPTVEQAERLERVRALLSKAGLTCSVQPRLLLTKQALESHLVLLETACTPLRKISE</sequence>
<feature type="compositionally biased region" description="Pro residues" evidence="1">
    <location>
        <begin position="979"/>
        <end position="1002"/>
    </location>
</feature>
<evidence type="ECO:0008006" key="5">
    <source>
        <dbReference type="Google" id="ProtNLM"/>
    </source>
</evidence>
<keyword evidence="2" id="KW-0812">Transmembrane</keyword>
<name>A0ABN9XUY1_9DINO</name>
<feature type="transmembrane region" description="Helical" evidence="2">
    <location>
        <begin position="1702"/>
        <end position="1721"/>
    </location>
</feature>
<evidence type="ECO:0000313" key="3">
    <source>
        <dbReference type="EMBL" id="CAK0903851.1"/>
    </source>
</evidence>
<dbReference type="EMBL" id="CAUYUJ010021302">
    <property type="protein sequence ID" value="CAK0903851.1"/>
    <property type="molecule type" value="Genomic_DNA"/>
</dbReference>
<feature type="compositionally biased region" description="Basic and acidic residues" evidence="1">
    <location>
        <begin position="1039"/>
        <end position="1052"/>
    </location>
</feature>